<proteinExistence type="predicted"/>
<dbReference type="InterPro" id="IPR011761">
    <property type="entry name" value="ATP-grasp"/>
</dbReference>
<sequence>MKVLVAEYAVASGLEPPIRYEGLAMLSVLVRGFVESGCEVSYLTRGTTLRWGTPIRCDDGRFEQMLRERCREVDAALVIAPDELLAPLTRVVEEECLNLGCPSACVGTCADKLEVFEALKGRVPTCEPWEGEGPWVSKPRFGCASEDVVLGGRRVRGERWKPLRGKSVSMGVVGSRHGVLTLPLTLQRIHYVCDGLGLSDIDAALEHAERGNVVRIEYGGNVVPHPSPMEEDVAQVVREAYGILGCEGYVGMDVVLADEPYIVDVNPRPTTSILGLDVVCTPSVGRLILSAKLPECFGELPERVDVNGQMAFSKEDIPLLLQRLGFTYNFK</sequence>
<keyword evidence="1" id="KW-0547">Nucleotide-binding</keyword>
<dbReference type="SUPFAM" id="SSF56059">
    <property type="entry name" value="Glutathione synthetase ATP-binding domain-like"/>
    <property type="match status" value="1"/>
</dbReference>
<comment type="caution">
    <text evidence="3">The sequence shown here is derived from an EMBL/GenBank/DDBJ whole genome shotgun (WGS) entry which is preliminary data.</text>
</comment>
<reference evidence="3" key="1">
    <citation type="journal article" date="2020" name="bioRxiv">
        <title>A rank-normalized archaeal taxonomy based on genome phylogeny resolves widespread incomplete and uneven classifications.</title>
        <authorList>
            <person name="Rinke C."/>
            <person name="Chuvochina M."/>
            <person name="Mussig A.J."/>
            <person name="Chaumeil P.-A."/>
            <person name="Waite D.W."/>
            <person name="Whitman W.B."/>
            <person name="Parks D.H."/>
            <person name="Hugenholtz P."/>
        </authorList>
    </citation>
    <scope>NUCLEOTIDE SEQUENCE</scope>
    <source>
        <strain evidence="3">UBA12518</strain>
    </source>
</reference>
<dbReference type="EMBL" id="DUIH01000002">
    <property type="protein sequence ID" value="HIH69102.1"/>
    <property type="molecule type" value="Genomic_DNA"/>
</dbReference>
<dbReference type="InterPro" id="IPR024710">
    <property type="entry name" value="MfnD"/>
</dbReference>
<feature type="domain" description="ATP-grasp" evidence="2">
    <location>
        <begin position="226"/>
        <end position="293"/>
    </location>
</feature>
<dbReference type="Pfam" id="PF02655">
    <property type="entry name" value="ATP-grasp_3"/>
    <property type="match status" value="1"/>
</dbReference>
<organism evidence="3 4">
    <name type="scientific">Methermicoccus shengliensis</name>
    <dbReference type="NCBI Taxonomy" id="660064"/>
    <lineage>
        <taxon>Archaea</taxon>
        <taxon>Methanobacteriati</taxon>
        <taxon>Methanobacteriota</taxon>
        <taxon>Stenosarchaea group</taxon>
        <taxon>Methanomicrobia</taxon>
        <taxon>Methanosarcinales</taxon>
        <taxon>Methermicoccaceae</taxon>
        <taxon>Methermicoccus</taxon>
    </lineage>
</organism>
<dbReference type="Gene3D" id="2.30.36.100">
    <property type="match status" value="1"/>
</dbReference>
<accession>A0A832RVW6</accession>
<keyword evidence="1" id="KW-0067">ATP-binding</keyword>
<evidence type="ECO:0000256" key="1">
    <source>
        <dbReference type="PROSITE-ProRule" id="PRU00409"/>
    </source>
</evidence>
<dbReference type="Proteomes" id="UP000600363">
    <property type="component" value="Unassembled WGS sequence"/>
</dbReference>
<evidence type="ECO:0000313" key="3">
    <source>
        <dbReference type="EMBL" id="HIH69102.1"/>
    </source>
</evidence>
<dbReference type="InterPro" id="IPR003806">
    <property type="entry name" value="ATP-grasp_PylC-type"/>
</dbReference>
<gene>
    <name evidence="3" type="ORF">HA299_00535</name>
</gene>
<dbReference type="Gene3D" id="3.30.470.20">
    <property type="entry name" value="ATP-grasp fold, B domain"/>
    <property type="match status" value="1"/>
</dbReference>
<dbReference type="AlphaFoldDB" id="A0A832RVW6"/>
<dbReference type="PROSITE" id="PS50975">
    <property type="entry name" value="ATP_GRASP"/>
    <property type="match status" value="1"/>
</dbReference>
<evidence type="ECO:0000313" key="4">
    <source>
        <dbReference type="Proteomes" id="UP000600363"/>
    </source>
</evidence>
<dbReference type="PIRSF" id="PIRSF016766">
    <property type="entry name" value="UCP016766_ATPgrasp"/>
    <property type="match status" value="1"/>
</dbReference>
<dbReference type="GO" id="GO:0046872">
    <property type="term" value="F:metal ion binding"/>
    <property type="evidence" value="ECO:0007669"/>
    <property type="project" value="InterPro"/>
</dbReference>
<protein>
    <submittedName>
        <fullName evidence="3">ATP-grasp domain-containing protein</fullName>
    </submittedName>
</protein>
<dbReference type="Pfam" id="PF18301">
    <property type="entry name" value="preATP-grasp_3"/>
    <property type="match status" value="1"/>
</dbReference>
<dbReference type="InterPro" id="IPR040803">
    <property type="entry name" value="MfnD_preATP-grasp"/>
</dbReference>
<evidence type="ECO:0000259" key="2">
    <source>
        <dbReference type="PROSITE" id="PS50975"/>
    </source>
</evidence>
<dbReference type="GO" id="GO:0005524">
    <property type="term" value="F:ATP binding"/>
    <property type="evidence" value="ECO:0007669"/>
    <property type="project" value="UniProtKB-UniRule"/>
</dbReference>
<dbReference type="Gene3D" id="3.40.50.11770">
    <property type="match status" value="1"/>
</dbReference>
<name>A0A832RVW6_9EURY</name>
<dbReference type="RefSeq" id="WP_042684403.1">
    <property type="nucleotide sequence ID" value="NZ_DUIH01000002.1"/>
</dbReference>